<evidence type="ECO:0000259" key="1">
    <source>
        <dbReference type="Pfam" id="PF12697"/>
    </source>
</evidence>
<protein>
    <submittedName>
        <fullName evidence="2">Alpha/beta hydrolase fold</fullName>
    </submittedName>
</protein>
<dbReference type="HOGENOM" id="CLU_020336_13_6_3"/>
<dbReference type="STRING" id="59922.P9303_09891"/>
<dbReference type="Proteomes" id="UP000002274">
    <property type="component" value="Chromosome"/>
</dbReference>
<evidence type="ECO:0000313" key="2">
    <source>
        <dbReference type="EMBL" id="ABM77738.1"/>
    </source>
</evidence>
<dbReference type="EMBL" id="CP000554">
    <property type="protein sequence ID" value="ABM77738.1"/>
    <property type="molecule type" value="Genomic_DNA"/>
</dbReference>
<dbReference type="InterPro" id="IPR029058">
    <property type="entry name" value="AB_hydrolase_fold"/>
</dbReference>
<gene>
    <name evidence="2" type="primary">todF</name>
    <name evidence="2" type="ordered locus">P9303_09891</name>
</gene>
<dbReference type="PANTHER" id="PTHR43689">
    <property type="entry name" value="HYDROLASE"/>
    <property type="match status" value="1"/>
</dbReference>
<dbReference type="GO" id="GO:0016787">
    <property type="term" value="F:hydrolase activity"/>
    <property type="evidence" value="ECO:0007669"/>
    <property type="project" value="UniProtKB-KW"/>
</dbReference>
<dbReference type="SUPFAM" id="SSF53474">
    <property type="entry name" value="alpha/beta-Hydrolases"/>
    <property type="match status" value="1"/>
</dbReference>
<organism evidence="2 3">
    <name type="scientific">Prochlorococcus marinus (strain MIT 9303)</name>
    <dbReference type="NCBI Taxonomy" id="59922"/>
    <lineage>
        <taxon>Bacteria</taxon>
        <taxon>Bacillati</taxon>
        <taxon>Cyanobacteriota</taxon>
        <taxon>Cyanophyceae</taxon>
        <taxon>Synechococcales</taxon>
        <taxon>Prochlorococcaceae</taxon>
        <taxon>Prochlorococcus</taxon>
    </lineage>
</organism>
<sequence length="299" mass="32456">MAAQTIASSETLLRQLTPQLLDPLARELANQVQWWSLPGLVPSSSSEPESYPVAITGEGAPVLLLHGFDSSFLEFRRLAPLLSPHHQLVIPDLYGFGFSPRPPEADYGQEALIRHLDELLAHLPSNSPVGVIGASMGGAIAMELARRHPKQINRLLLLSPAGLTGRPKPIPPGLDQLGAWILSQPAVRRSICRQAFADPKNSVGDAEEQIASLHLQVSGWRRSLAAFARSGGIANCGTPLPQQPLHVIWGANDRILNGPQRREALTLLGSHVEELDNCGHLPHLDHPKIVAQRWLQALS</sequence>
<dbReference type="KEGG" id="pmf:P9303_09891"/>
<dbReference type="RefSeq" id="WP_011825644.1">
    <property type="nucleotide sequence ID" value="NC_008820.1"/>
</dbReference>
<dbReference type="InterPro" id="IPR000073">
    <property type="entry name" value="AB_hydrolase_1"/>
</dbReference>
<reference evidence="2 3" key="1">
    <citation type="journal article" date="2007" name="PLoS Genet.">
        <title>Patterns and implications of gene gain and loss in the evolution of Prochlorococcus.</title>
        <authorList>
            <person name="Kettler G.C."/>
            <person name="Martiny A.C."/>
            <person name="Huang K."/>
            <person name="Zucker J."/>
            <person name="Coleman M.L."/>
            <person name="Rodrigue S."/>
            <person name="Chen F."/>
            <person name="Lapidus A."/>
            <person name="Ferriera S."/>
            <person name="Johnson J."/>
            <person name="Steglich C."/>
            <person name="Church G.M."/>
            <person name="Richardson P."/>
            <person name="Chisholm S.W."/>
        </authorList>
    </citation>
    <scope>NUCLEOTIDE SEQUENCE [LARGE SCALE GENOMIC DNA]</scope>
    <source>
        <strain evidence="2 3">MIT 9303</strain>
    </source>
</reference>
<dbReference type="BioCyc" id="PMAR59922:G1G80-893-MONOMER"/>
<accession>A2C8C8</accession>
<feature type="domain" description="AB hydrolase-1" evidence="1">
    <location>
        <begin position="62"/>
        <end position="292"/>
    </location>
</feature>
<evidence type="ECO:0000313" key="3">
    <source>
        <dbReference type="Proteomes" id="UP000002274"/>
    </source>
</evidence>
<dbReference type="Gene3D" id="3.40.50.1820">
    <property type="entry name" value="alpha/beta hydrolase"/>
    <property type="match status" value="1"/>
</dbReference>
<dbReference type="ESTHER" id="proma-PMT1063">
    <property type="family name" value="6_AlphaBeta_hydrolase"/>
</dbReference>
<dbReference type="PANTHER" id="PTHR43689:SF8">
    <property type="entry name" value="ALPHA_BETA-HYDROLASES SUPERFAMILY PROTEIN"/>
    <property type="match status" value="1"/>
</dbReference>
<dbReference type="PRINTS" id="PR00111">
    <property type="entry name" value="ABHYDROLASE"/>
</dbReference>
<keyword evidence="2" id="KW-0378">Hydrolase</keyword>
<proteinExistence type="predicted"/>
<dbReference type="Pfam" id="PF12697">
    <property type="entry name" value="Abhydrolase_6"/>
    <property type="match status" value="1"/>
</dbReference>
<dbReference type="AlphaFoldDB" id="A2C8C8"/>
<name>A2C8C8_PROM3</name>